<sequence length="162" mass="17364">MQHRPEALPPALSAMTLLAASVIVHDPSTQRVLLLRRGEKGKFGPGLWDLPSGKSDPGEPVTATAVRELREETGLVVAPEDLRLAHVVHAAWGVEAPNGYLTLVFSTTRWSGTAENREPAKHSAVVWTPITAIPAEFVPSTRTALDAHLASAPASLSLRGWE</sequence>
<comment type="similarity">
    <text evidence="2 4">Belongs to the Nudix hydrolase family.</text>
</comment>
<name>A0ABX0ZYQ0_9ACTN</name>
<comment type="cofactor">
    <cofactor evidence="1">
        <name>Mg(2+)</name>
        <dbReference type="ChEBI" id="CHEBI:18420"/>
    </cofactor>
</comment>
<dbReference type="InterPro" id="IPR000086">
    <property type="entry name" value="NUDIX_hydrolase_dom"/>
</dbReference>
<dbReference type="Pfam" id="PF00293">
    <property type="entry name" value="NUDIX"/>
    <property type="match status" value="1"/>
</dbReference>
<organism evidence="6 7">
    <name type="scientific">Actinacidiphila epipremni</name>
    <dbReference type="NCBI Taxonomy" id="2053013"/>
    <lineage>
        <taxon>Bacteria</taxon>
        <taxon>Bacillati</taxon>
        <taxon>Actinomycetota</taxon>
        <taxon>Actinomycetes</taxon>
        <taxon>Kitasatosporales</taxon>
        <taxon>Streptomycetaceae</taxon>
        <taxon>Actinacidiphila</taxon>
    </lineage>
</organism>
<keyword evidence="7" id="KW-1185">Reference proteome</keyword>
<dbReference type="InterPro" id="IPR020476">
    <property type="entry name" value="Nudix_hydrolase"/>
</dbReference>
<feature type="domain" description="Nudix hydrolase" evidence="5">
    <location>
        <begin position="15"/>
        <end position="151"/>
    </location>
</feature>
<evidence type="ECO:0000256" key="3">
    <source>
        <dbReference type="ARBA" id="ARBA00022801"/>
    </source>
</evidence>
<dbReference type="PRINTS" id="PR00502">
    <property type="entry name" value="NUDIXFAMILY"/>
</dbReference>
<dbReference type="PANTHER" id="PTHR43046:SF16">
    <property type="entry name" value="ADP-RIBOSE PYROPHOSPHATASE YJHB-RELATED"/>
    <property type="match status" value="1"/>
</dbReference>
<evidence type="ECO:0000313" key="6">
    <source>
        <dbReference type="EMBL" id="NJP47887.1"/>
    </source>
</evidence>
<reference evidence="6 7" key="1">
    <citation type="submission" date="2020-03" db="EMBL/GenBank/DDBJ databases">
        <title>WGS of actinomycetes isolated from Thailand.</title>
        <authorList>
            <person name="Thawai C."/>
        </authorList>
    </citation>
    <scope>NUCLEOTIDE SEQUENCE [LARGE SCALE GENOMIC DNA]</scope>
    <source>
        <strain evidence="6 7">PRB2-1</strain>
    </source>
</reference>
<keyword evidence="3 4" id="KW-0378">Hydrolase</keyword>
<dbReference type="InterPro" id="IPR015797">
    <property type="entry name" value="NUDIX_hydrolase-like_dom_sf"/>
</dbReference>
<dbReference type="PROSITE" id="PS00893">
    <property type="entry name" value="NUDIX_BOX"/>
    <property type="match status" value="1"/>
</dbReference>
<evidence type="ECO:0000256" key="1">
    <source>
        <dbReference type="ARBA" id="ARBA00001946"/>
    </source>
</evidence>
<dbReference type="SUPFAM" id="SSF55811">
    <property type="entry name" value="Nudix"/>
    <property type="match status" value="1"/>
</dbReference>
<dbReference type="EMBL" id="JAATEJ010000036">
    <property type="protein sequence ID" value="NJP47887.1"/>
    <property type="molecule type" value="Genomic_DNA"/>
</dbReference>
<comment type="caution">
    <text evidence="6">The sequence shown here is derived from an EMBL/GenBank/DDBJ whole genome shotgun (WGS) entry which is preliminary data.</text>
</comment>
<proteinExistence type="inferred from homology"/>
<dbReference type="InterPro" id="IPR020084">
    <property type="entry name" value="NUDIX_hydrolase_CS"/>
</dbReference>
<accession>A0ABX0ZYQ0</accession>
<gene>
    <name evidence="6" type="ORF">HCN08_31455</name>
</gene>
<dbReference type="RefSeq" id="WP_167986718.1">
    <property type="nucleotide sequence ID" value="NZ_JAATEJ010000036.1"/>
</dbReference>
<dbReference type="Gene3D" id="3.90.79.10">
    <property type="entry name" value="Nucleoside Triphosphate Pyrophosphohydrolase"/>
    <property type="match status" value="1"/>
</dbReference>
<protein>
    <submittedName>
        <fullName evidence="6">NUDIX domain-containing protein</fullName>
    </submittedName>
</protein>
<dbReference type="PANTHER" id="PTHR43046">
    <property type="entry name" value="GDP-MANNOSE MANNOSYL HYDROLASE"/>
    <property type="match status" value="1"/>
</dbReference>
<evidence type="ECO:0000256" key="2">
    <source>
        <dbReference type="ARBA" id="ARBA00005582"/>
    </source>
</evidence>
<dbReference type="Proteomes" id="UP000734511">
    <property type="component" value="Unassembled WGS sequence"/>
</dbReference>
<evidence type="ECO:0000313" key="7">
    <source>
        <dbReference type="Proteomes" id="UP000734511"/>
    </source>
</evidence>
<evidence type="ECO:0000256" key="4">
    <source>
        <dbReference type="RuleBase" id="RU003476"/>
    </source>
</evidence>
<evidence type="ECO:0000259" key="5">
    <source>
        <dbReference type="PROSITE" id="PS51462"/>
    </source>
</evidence>
<dbReference type="PROSITE" id="PS51462">
    <property type="entry name" value="NUDIX"/>
    <property type="match status" value="1"/>
</dbReference>